<dbReference type="SFLD" id="SFLDS00003">
    <property type="entry name" value="Haloacid_Dehalogenase"/>
    <property type="match status" value="1"/>
</dbReference>
<accession>A0A7W6DBJ4</accession>
<dbReference type="InterPro" id="IPR023214">
    <property type="entry name" value="HAD_sf"/>
</dbReference>
<comment type="caution">
    <text evidence="11">The sequence shown here is derived from an EMBL/GenBank/DDBJ whole genome shotgun (WGS) entry which is preliminary data.</text>
</comment>
<evidence type="ECO:0000256" key="5">
    <source>
        <dbReference type="ARBA" id="ARBA00013078"/>
    </source>
</evidence>
<evidence type="ECO:0000256" key="6">
    <source>
        <dbReference type="ARBA" id="ARBA00022723"/>
    </source>
</evidence>
<dbReference type="GO" id="GO:0008967">
    <property type="term" value="F:phosphoglycolate phosphatase activity"/>
    <property type="evidence" value="ECO:0007669"/>
    <property type="project" value="UniProtKB-UniRule"/>
</dbReference>
<evidence type="ECO:0000256" key="4">
    <source>
        <dbReference type="ARBA" id="ARBA00006171"/>
    </source>
</evidence>
<evidence type="ECO:0000256" key="1">
    <source>
        <dbReference type="ARBA" id="ARBA00000830"/>
    </source>
</evidence>
<dbReference type="EC" id="3.1.3.18" evidence="5 10"/>
<dbReference type="PANTHER" id="PTHR43434:SF1">
    <property type="entry name" value="PHOSPHOGLYCOLATE PHOSPHATASE"/>
    <property type="match status" value="1"/>
</dbReference>
<dbReference type="GO" id="GO:0006281">
    <property type="term" value="P:DNA repair"/>
    <property type="evidence" value="ECO:0007669"/>
    <property type="project" value="TreeGrafter"/>
</dbReference>
<evidence type="ECO:0000256" key="2">
    <source>
        <dbReference type="ARBA" id="ARBA00001946"/>
    </source>
</evidence>
<evidence type="ECO:0000256" key="3">
    <source>
        <dbReference type="ARBA" id="ARBA00004818"/>
    </source>
</evidence>
<feature type="binding site" evidence="10">
    <location>
        <position position="11"/>
    </location>
    <ligand>
        <name>Mg(2+)</name>
        <dbReference type="ChEBI" id="CHEBI:18420"/>
    </ligand>
</feature>
<feature type="binding site" evidence="10">
    <location>
        <position position="171"/>
    </location>
    <ligand>
        <name>Mg(2+)</name>
        <dbReference type="ChEBI" id="CHEBI:18420"/>
    </ligand>
</feature>
<dbReference type="RefSeq" id="WP_183805521.1">
    <property type="nucleotide sequence ID" value="NZ_JACIEE010000006.1"/>
</dbReference>
<dbReference type="InterPro" id="IPR036412">
    <property type="entry name" value="HAD-like_sf"/>
</dbReference>
<comment type="pathway">
    <text evidence="3 10">Organic acid metabolism; glycolate biosynthesis; glycolate from 2-phosphoglycolate: step 1/1.</text>
</comment>
<protein>
    <recommendedName>
        <fullName evidence="5 10">Phosphoglycolate phosphatase</fullName>
        <shortName evidence="10">PGP</shortName>
        <shortName evidence="10">PGPase</shortName>
        <ecNumber evidence="5 10">3.1.3.18</ecNumber>
    </recommendedName>
</protein>
<dbReference type="InterPro" id="IPR041492">
    <property type="entry name" value="HAD_2"/>
</dbReference>
<comment type="function">
    <text evidence="10">Specifically catalyzes the dephosphorylation of 2-phosphoglycolate. Is involved in the dissimilation of the intracellular 2-phosphoglycolate formed during the DNA repair of 3'-phosphoglycolate ends, a major class of DNA lesions induced by oxidative stress.</text>
</comment>
<dbReference type="InterPro" id="IPR006439">
    <property type="entry name" value="HAD-SF_hydro_IA"/>
</dbReference>
<dbReference type="InterPro" id="IPR037512">
    <property type="entry name" value="PGPase_prok"/>
</dbReference>
<dbReference type="PANTHER" id="PTHR43434">
    <property type="entry name" value="PHOSPHOGLYCOLATE PHOSPHATASE"/>
    <property type="match status" value="1"/>
</dbReference>
<evidence type="ECO:0000256" key="7">
    <source>
        <dbReference type="ARBA" id="ARBA00022801"/>
    </source>
</evidence>
<dbReference type="InterPro" id="IPR050155">
    <property type="entry name" value="HAD-like_hydrolase_sf"/>
</dbReference>
<keyword evidence="8 10" id="KW-0460">Magnesium</keyword>
<dbReference type="Proteomes" id="UP000574761">
    <property type="component" value="Unassembled WGS sequence"/>
</dbReference>
<dbReference type="NCBIfam" id="TIGR01549">
    <property type="entry name" value="HAD-SF-IA-v1"/>
    <property type="match status" value="1"/>
</dbReference>
<proteinExistence type="inferred from homology"/>
<name>A0A7W6DBJ4_9HYPH</name>
<dbReference type="SFLD" id="SFLDG01129">
    <property type="entry name" value="C1.5:_HAD__Beta-PGM__Phosphata"/>
    <property type="match status" value="1"/>
</dbReference>
<evidence type="ECO:0000313" key="12">
    <source>
        <dbReference type="Proteomes" id="UP000574761"/>
    </source>
</evidence>
<feature type="active site" description="Nucleophile" evidence="10">
    <location>
        <position position="9"/>
    </location>
</feature>
<dbReference type="GO" id="GO:0005829">
    <property type="term" value="C:cytosol"/>
    <property type="evidence" value="ECO:0007669"/>
    <property type="project" value="TreeGrafter"/>
</dbReference>
<dbReference type="Gene3D" id="1.10.150.240">
    <property type="entry name" value="Putative phosphatase, domain 2"/>
    <property type="match status" value="1"/>
</dbReference>
<evidence type="ECO:0000256" key="8">
    <source>
        <dbReference type="ARBA" id="ARBA00022842"/>
    </source>
</evidence>
<dbReference type="UniPathway" id="UPA00865">
    <property type="reaction ID" value="UER00834"/>
</dbReference>
<dbReference type="AlphaFoldDB" id="A0A7W6DBJ4"/>
<comment type="catalytic activity">
    <reaction evidence="1 10">
        <text>2-phosphoglycolate + H2O = glycolate + phosphate</text>
        <dbReference type="Rhea" id="RHEA:14369"/>
        <dbReference type="ChEBI" id="CHEBI:15377"/>
        <dbReference type="ChEBI" id="CHEBI:29805"/>
        <dbReference type="ChEBI" id="CHEBI:43474"/>
        <dbReference type="ChEBI" id="CHEBI:58033"/>
        <dbReference type="EC" id="3.1.3.18"/>
    </reaction>
</comment>
<comment type="similarity">
    <text evidence="4 10">Belongs to the HAD-like hydrolase superfamily. CbbY/CbbZ/Gph/YieH family.</text>
</comment>
<keyword evidence="9 10" id="KW-0119">Carbohydrate metabolism</keyword>
<keyword evidence="7 10" id="KW-0378">Hydrolase</keyword>
<feature type="binding site" evidence="10">
    <location>
        <position position="9"/>
    </location>
    <ligand>
        <name>Mg(2+)</name>
        <dbReference type="ChEBI" id="CHEBI:18420"/>
    </ligand>
</feature>
<dbReference type="Pfam" id="PF13419">
    <property type="entry name" value="HAD_2"/>
    <property type="match status" value="1"/>
</dbReference>
<dbReference type="GO" id="GO:0046872">
    <property type="term" value="F:metal ion binding"/>
    <property type="evidence" value="ECO:0007669"/>
    <property type="project" value="UniProtKB-KW"/>
</dbReference>
<dbReference type="InterPro" id="IPR023198">
    <property type="entry name" value="PGP-like_dom2"/>
</dbReference>
<dbReference type="EMBL" id="JACIEE010000006">
    <property type="protein sequence ID" value="MBB3977745.1"/>
    <property type="molecule type" value="Genomic_DNA"/>
</dbReference>
<sequence>MTAPLVVFDLDGTLVDTAPDLVSSLNHTIGTAGLEPVSYSDLTYLVGHGGQVMIRRAFELRGGHLSDDDLPAMVQVFVDHYGQGMPGASAPYPGLVAALDRLQQAGFHLAVCTNKMEGLARRLLDGLGLTQRFAAVTGGDTFAVRKPDAAHLLETVRLAGGNAARTVMVGDSLNDVLVARNAGVPSIGVPFGYSDVSIASLEPSHVIDSFDELHPELVESLIARAAAA</sequence>
<dbReference type="SUPFAM" id="SSF56784">
    <property type="entry name" value="HAD-like"/>
    <property type="match status" value="1"/>
</dbReference>
<dbReference type="HAMAP" id="MF_00495">
    <property type="entry name" value="GPH_hydrolase_bact"/>
    <property type="match status" value="1"/>
</dbReference>
<reference evidence="11 12" key="1">
    <citation type="submission" date="2020-08" db="EMBL/GenBank/DDBJ databases">
        <title>Genomic Encyclopedia of Type Strains, Phase IV (KMG-IV): sequencing the most valuable type-strain genomes for metagenomic binning, comparative biology and taxonomic classification.</title>
        <authorList>
            <person name="Goeker M."/>
        </authorList>
    </citation>
    <scope>NUCLEOTIDE SEQUENCE [LARGE SCALE GENOMIC DNA]</scope>
    <source>
        <strain evidence="11 12">DSM 100211</strain>
    </source>
</reference>
<dbReference type="GO" id="GO:0046295">
    <property type="term" value="P:glycolate biosynthetic process"/>
    <property type="evidence" value="ECO:0007669"/>
    <property type="project" value="UniProtKB-UniRule"/>
</dbReference>
<keyword evidence="6 10" id="KW-0479">Metal-binding</keyword>
<dbReference type="Gene3D" id="3.40.50.1000">
    <property type="entry name" value="HAD superfamily/HAD-like"/>
    <property type="match status" value="1"/>
</dbReference>
<evidence type="ECO:0000313" key="11">
    <source>
        <dbReference type="EMBL" id="MBB3977745.1"/>
    </source>
</evidence>
<dbReference type="GO" id="GO:0005975">
    <property type="term" value="P:carbohydrate metabolic process"/>
    <property type="evidence" value="ECO:0007669"/>
    <property type="project" value="InterPro"/>
</dbReference>
<organism evidence="11 12">
    <name type="scientific">Mycoplana azooxidifex</name>
    <dbReference type="NCBI Taxonomy" id="1636188"/>
    <lineage>
        <taxon>Bacteria</taxon>
        <taxon>Pseudomonadati</taxon>
        <taxon>Pseudomonadota</taxon>
        <taxon>Alphaproteobacteria</taxon>
        <taxon>Hyphomicrobiales</taxon>
        <taxon>Rhizobiaceae</taxon>
        <taxon>Mycoplana</taxon>
    </lineage>
</organism>
<comment type="cofactor">
    <cofactor evidence="2 10">
        <name>Mg(2+)</name>
        <dbReference type="ChEBI" id="CHEBI:18420"/>
    </cofactor>
</comment>
<evidence type="ECO:0000256" key="10">
    <source>
        <dbReference type="HAMAP-Rule" id="MF_00495"/>
    </source>
</evidence>
<evidence type="ECO:0000256" key="9">
    <source>
        <dbReference type="ARBA" id="ARBA00023277"/>
    </source>
</evidence>
<gene>
    <name evidence="11" type="ORF">GGQ64_002959</name>
</gene>
<keyword evidence="12" id="KW-1185">Reference proteome</keyword>